<dbReference type="InterPro" id="IPR036102">
    <property type="entry name" value="OsmC/Ohrsf"/>
</dbReference>
<sequence length="165" mass="17871">MAKVEAEIGAANYAVKITASRHALASDEPVARGGQDTGPAPYELLLAGLASCTIITLRMYAERKGWTLGTIHAELEHTKDGKRSKITRTLRFGAPLSDEHLARLAEIAEKTPVTLTLKEGADIATHIVPPHPAETAEHLDERLDEALEESFPASDPISVTREERS</sequence>
<dbReference type="InterPro" id="IPR015946">
    <property type="entry name" value="KH_dom-like_a/b"/>
</dbReference>
<organism evidence="2 3">
    <name type="scientific">Kaistia dalseonensis</name>
    <dbReference type="NCBI Taxonomy" id="410840"/>
    <lineage>
        <taxon>Bacteria</taxon>
        <taxon>Pseudomonadati</taxon>
        <taxon>Pseudomonadota</taxon>
        <taxon>Alphaproteobacteria</taxon>
        <taxon>Hyphomicrobiales</taxon>
        <taxon>Kaistiaceae</taxon>
        <taxon>Kaistia</taxon>
    </lineage>
</organism>
<evidence type="ECO:0000313" key="3">
    <source>
        <dbReference type="Proteomes" id="UP001241603"/>
    </source>
</evidence>
<keyword evidence="3" id="KW-1185">Reference proteome</keyword>
<dbReference type="RefSeq" id="WP_266348052.1">
    <property type="nucleotide sequence ID" value="NZ_JAPKNG010000002.1"/>
</dbReference>
<name>A0ABU0H494_9HYPH</name>
<dbReference type="Proteomes" id="UP001241603">
    <property type="component" value="Unassembled WGS sequence"/>
</dbReference>
<dbReference type="Gene3D" id="3.30.300.20">
    <property type="match status" value="1"/>
</dbReference>
<accession>A0ABU0H494</accession>
<evidence type="ECO:0000256" key="1">
    <source>
        <dbReference type="SAM" id="MobiDB-lite"/>
    </source>
</evidence>
<protein>
    <submittedName>
        <fullName evidence="2">Redox protein</fullName>
    </submittedName>
</protein>
<dbReference type="Pfam" id="PF02566">
    <property type="entry name" value="OsmC"/>
    <property type="match status" value="1"/>
</dbReference>
<dbReference type="EMBL" id="JAUSVO010000002">
    <property type="protein sequence ID" value="MDQ0437117.1"/>
    <property type="molecule type" value="Genomic_DNA"/>
</dbReference>
<dbReference type="PANTHER" id="PTHR39624:SF2">
    <property type="entry name" value="OSMC-LIKE PROTEIN"/>
    <property type="match status" value="1"/>
</dbReference>
<feature type="region of interest" description="Disordered" evidence="1">
    <location>
        <begin position="145"/>
        <end position="165"/>
    </location>
</feature>
<dbReference type="InterPro" id="IPR003718">
    <property type="entry name" value="OsmC/Ohr_fam"/>
</dbReference>
<evidence type="ECO:0000313" key="2">
    <source>
        <dbReference type="EMBL" id="MDQ0437117.1"/>
    </source>
</evidence>
<dbReference type="SUPFAM" id="SSF82784">
    <property type="entry name" value="OsmC-like"/>
    <property type="match status" value="1"/>
</dbReference>
<proteinExistence type="predicted"/>
<gene>
    <name evidence="2" type="ORF">QO014_001502</name>
</gene>
<comment type="caution">
    <text evidence="2">The sequence shown here is derived from an EMBL/GenBank/DDBJ whole genome shotgun (WGS) entry which is preliminary data.</text>
</comment>
<dbReference type="PANTHER" id="PTHR39624">
    <property type="entry name" value="PROTEIN INVOLVED IN RIMO-MEDIATED BETA-METHYLTHIOLATION OF RIBOSOMAL PROTEIN S12 YCAO"/>
    <property type="match status" value="1"/>
</dbReference>
<reference evidence="2 3" key="1">
    <citation type="submission" date="2023-07" db="EMBL/GenBank/DDBJ databases">
        <title>Genomic Encyclopedia of Type Strains, Phase IV (KMG-IV): sequencing the most valuable type-strain genomes for metagenomic binning, comparative biology and taxonomic classification.</title>
        <authorList>
            <person name="Goeker M."/>
        </authorList>
    </citation>
    <scope>NUCLEOTIDE SEQUENCE [LARGE SCALE GENOMIC DNA]</scope>
    <source>
        <strain evidence="2 3">B6-8</strain>
    </source>
</reference>